<evidence type="ECO:0000256" key="1">
    <source>
        <dbReference type="SAM" id="MobiDB-lite"/>
    </source>
</evidence>
<evidence type="ECO:0000313" key="3">
    <source>
        <dbReference type="Proteomes" id="UP000681720"/>
    </source>
</evidence>
<feature type="compositionally biased region" description="Polar residues" evidence="1">
    <location>
        <begin position="1"/>
        <end position="14"/>
    </location>
</feature>
<proteinExistence type="predicted"/>
<name>A0A8S2YPN5_9BILA</name>
<sequence length="68" mass="7762">NQYQQSISPTSRSPTVDPYDVPQPIPIPRRKSLPSIIKTKSSDYRIEETARSSDNLQEKETFIIENGI</sequence>
<feature type="non-terminal residue" evidence="2">
    <location>
        <position position="1"/>
    </location>
</feature>
<dbReference type="EMBL" id="CAJOBJ010097095">
    <property type="protein sequence ID" value="CAF4569856.1"/>
    <property type="molecule type" value="Genomic_DNA"/>
</dbReference>
<comment type="caution">
    <text evidence="2">The sequence shown here is derived from an EMBL/GenBank/DDBJ whole genome shotgun (WGS) entry which is preliminary data.</text>
</comment>
<dbReference type="AlphaFoldDB" id="A0A8S2YPN5"/>
<accession>A0A8S2YPN5</accession>
<dbReference type="Proteomes" id="UP000681720">
    <property type="component" value="Unassembled WGS sequence"/>
</dbReference>
<organism evidence="2 3">
    <name type="scientific">Rotaria magnacalcarata</name>
    <dbReference type="NCBI Taxonomy" id="392030"/>
    <lineage>
        <taxon>Eukaryota</taxon>
        <taxon>Metazoa</taxon>
        <taxon>Spiralia</taxon>
        <taxon>Gnathifera</taxon>
        <taxon>Rotifera</taxon>
        <taxon>Eurotatoria</taxon>
        <taxon>Bdelloidea</taxon>
        <taxon>Philodinida</taxon>
        <taxon>Philodinidae</taxon>
        <taxon>Rotaria</taxon>
    </lineage>
</organism>
<reference evidence="2" key="1">
    <citation type="submission" date="2021-02" db="EMBL/GenBank/DDBJ databases">
        <authorList>
            <person name="Nowell W R."/>
        </authorList>
    </citation>
    <scope>NUCLEOTIDE SEQUENCE</scope>
</reference>
<feature type="non-terminal residue" evidence="2">
    <location>
        <position position="68"/>
    </location>
</feature>
<gene>
    <name evidence="2" type="ORF">GIL414_LOCUS37617</name>
</gene>
<protein>
    <submittedName>
        <fullName evidence="2">Uncharacterized protein</fullName>
    </submittedName>
</protein>
<feature type="region of interest" description="Disordered" evidence="1">
    <location>
        <begin position="1"/>
        <end position="32"/>
    </location>
</feature>
<evidence type="ECO:0000313" key="2">
    <source>
        <dbReference type="EMBL" id="CAF4569856.1"/>
    </source>
</evidence>